<name>A0A8H7VEW3_9FUNG</name>
<dbReference type="AlphaFoldDB" id="A0A8H7VEW3"/>
<gene>
    <name evidence="1" type="ORF">INT47_001192</name>
</gene>
<evidence type="ECO:0000313" key="1">
    <source>
        <dbReference type="EMBL" id="KAG2213923.1"/>
    </source>
</evidence>
<accession>A0A8H7VEW3</accession>
<evidence type="ECO:0000313" key="2">
    <source>
        <dbReference type="Proteomes" id="UP000603453"/>
    </source>
</evidence>
<protein>
    <submittedName>
        <fullName evidence="1">Uncharacterized protein</fullName>
    </submittedName>
</protein>
<proteinExistence type="predicted"/>
<reference evidence="1" key="1">
    <citation type="submission" date="2020-12" db="EMBL/GenBank/DDBJ databases">
        <title>Metabolic potential, ecology and presence of endohyphal bacteria is reflected in genomic diversity of Mucoromycotina.</title>
        <authorList>
            <person name="Muszewska A."/>
            <person name="Okrasinska A."/>
            <person name="Steczkiewicz K."/>
            <person name="Drgas O."/>
            <person name="Orlowska M."/>
            <person name="Perlinska-Lenart U."/>
            <person name="Aleksandrzak-Piekarczyk T."/>
            <person name="Szatraj K."/>
            <person name="Zielenkiewicz U."/>
            <person name="Pilsyk S."/>
            <person name="Malc E."/>
            <person name="Mieczkowski P."/>
            <person name="Kruszewska J.S."/>
            <person name="Biernat P."/>
            <person name="Pawlowska J."/>
        </authorList>
    </citation>
    <scope>NUCLEOTIDE SEQUENCE</scope>
    <source>
        <strain evidence="1">WA0000017839</strain>
    </source>
</reference>
<keyword evidence="2" id="KW-1185">Reference proteome</keyword>
<organism evidence="1 2">
    <name type="scientific">Mucor saturninus</name>
    <dbReference type="NCBI Taxonomy" id="64648"/>
    <lineage>
        <taxon>Eukaryota</taxon>
        <taxon>Fungi</taxon>
        <taxon>Fungi incertae sedis</taxon>
        <taxon>Mucoromycota</taxon>
        <taxon>Mucoromycotina</taxon>
        <taxon>Mucoromycetes</taxon>
        <taxon>Mucorales</taxon>
        <taxon>Mucorineae</taxon>
        <taxon>Mucoraceae</taxon>
        <taxon>Mucor</taxon>
    </lineage>
</organism>
<dbReference type="EMBL" id="JAEPRD010000002">
    <property type="protein sequence ID" value="KAG2213923.1"/>
    <property type="molecule type" value="Genomic_DNA"/>
</dbReference>
<dbReference type="OrthoDB" id="10615702at2759"/>
<dbReference type="Proteomes" id="UP000603453">
    <property type="component" value="Unassembled WGS sequence"/>
</dbReference>
<sequence>MNKHEHVSDLNDTAYAVHEPLPVSPTNGYKTAEEVTNVLKECRIPNKFSIAILRNEFNETHKRLHVACKYSGLPDKRTLGANSKRLHSTFKTNCPYIIKTSFTKKVGGYKIMNADVPGNSVHNHPLDFQSMKITPEFKKTLITENGLVAVDTMVNADIPMEQIRKTVLFEGSNIHKLTYQDASNWFGKTKPINLNVDNVGYDLIKKLKVP</sequence>
<comment type="caution">
    <text evidence="1">The sequence shown here is derived from an EMBL/GenBank/DDBJ whole genome shotgun (WGS) entry which is preliminary data.</text>
</comment>